<dbReference type="RefSeq" id="WP_013769141.1">
    <property type="nucleotide sequence ID" value="NC_015513.1"/>
</dbReference>
<feature type="domain" description="HTH iclR-type" evidence="4">
    <location>
        <begin position="1"/>
        <end position="53"/>
    </location>
</feature>
<dbReference type="Gene3D" id="3.30.450.40">
    <property type="match status" value="1"/>
</dbReference>
<dbReference type="PANTHER" id="PTHR30136:SF24">
    <property type="entry name" value="HTH-TYPE TRANSCRIPTIONAL REPRESSOR ALLR"/>
    <property type="match status" value="1"/>
</dbReference>
<dbReference type="GO" id="GO:0045892">
    <property type="term" value="P:negative regulation of DNA-templated transcription"/>
    <property type="evidence" value="ECO:0007669"/>
    <property type="project" value="TreeGrafter"/>
</dbReference>
<evidence type="ECO:0000313" key="7">
    <source>
        <dbReference type="Proteomes" id="UP000008461"/>
    </source>
</evidence>
<feature type="domain" description="IclR-ED" evidence="5">
    <location>
        <begin position="54"/>
        <end position="234"/>
    </location>
</feature>
<protein>
    <submittedName>
        <fullName evidence="6">Transcriptional regulator, IclR family</fullName>
    </submittedName>
</protein>
<evidence type="ECO:0000256" key="2">
    <source>
        <dbReference type="ARBA" id="ARBA00023125"/>
    </source>
</evidence>
<evidence type="ECO:0000313" key="6">
    <source>
        <dbReference type="EMBL" id="AEE54625.1"/>
    </source>
</evidence>
<keyword evidence="2" id="KW-0238">DNA-binding</keyword>
<dbReference type="Pfam" id="PF01614">
    <property type="entry name" value="IclR_C"/>
    <property type="match status" value="1"/>
</dbReference>
<keyword evidence="1" id="KW-0805">Transcription regulation</keyword>
<evidence type="ECO:0000256" key="3">
    <source>
        <dbReference type="ARBA" id="ARBA00023163"/>
    </source>
</evidence>
<keyword evidence="7" id="KW-1185">Reference proteome</keyword>
<dbReference type="Pfam" id="PF09339">
    <property type="entry name" value="HTH_IclR"/>
    <property type="match status" value="1"/>
</dbReference>
<proteinExistence type="predicted"/>
<dbReference type="Proteomes" id="UP000008461">
    <property type="component" value="Plasmid pHALHY03"/>
</dbReference>
<evidence type="ECO:0000259" key="4">
    <source>
        <dbReference type="PROSITE" id="PS51077"/>
    </source>
</evidence>
<dbReference type="AlphaFoldDB" id="F4L8B7"/>
<evidence type="ECO:0000256" key="1">
    <source>
        <dbReference type="ARBA" id="ARBA00023015"/>
    </source>
</evidence>
<reference key="2">
    <citation type="submission" date="2011-04" db="EMBL/GenBank/DDBJ databases">
        <title>Complete sequence of plasmid 3 of Haliscomenobacter hydrossis DSM 1100.</title>
        <authorList>
            <consortium name="US DOE Joint Genome Institute (JGI-PGF)"/>
            <person name="Lucas S."/>
            <person name="Han J."/>
            <person name="Lapidus A."/>
            <person name="Bruce D."/>
            <person name="Goodwin L."/>
            <person name="Pitluck S."/>
            <person name="Peters L."/>
            <person name="Kyrpides N."/>
            <person name="Mavromatis K."/>
            <person name="Ivanova N."/>
            <person name="Ovchinnikova G."/>
            <person name="Pagani I."/>
            <person name="Daligault H."/>
            <person name="Detter J.C."/>
            <person name="Han C."/>
            <person name="Land M."/>
            <person name="Hauser L."/>
            <person name="Markowitz V."/>
            <person name="Cheng J.-F."/>
            <person name="Hugenholtz P."/>
            <person name="Woyke T."/>
            <person name="Wu D."/>
            <person name="Verbarg S."/>
            <person name="Frueling A."/>
            <person name="Brambilla E."/>
            <person name="Klenk H.-P."/>
            <person name="Eisen J.A."/>
        </authorList>
    </citation>
    <scope>NUCLEOTIDE SEQUENCE</scope>
    <source>
        <strain>DSM 1100</strain>
    </source>
</reference>
<reference evidence="6 7" key="1">
    <citation type="journal article" date="2011" name="Stand. Genomic Sci.">
        <title>Complete genome sequence of Haliscomenobacter hydrossis type strain (O).</title>
        <authorList>
            <consortium name="US DOE Joint Genome Institute (JGI-PGF)"/>
            <person name="Daligault H."/>
            <person name="Lapidus A."/>
            <person name="Zeytun A."/>
            <person name="Nolan M."/>
            <person name="Lucas S."/>
            <person name="Del Rio T.G."/>
            <person name="Tice H."/>
            <person name="Cheng J.F."/>
            <person name="Tapia R."/>
            <person name="Han C."/>
            <person name="Goodwin L."/>
            <person name="Pitluck S."/>
            <person name="Liolios K."/>
            <person name="Pagani I."/>
            <person name="Ivanova N."/>
            <person name="Huntemann M."/>
            <person name="Mavromatis K."/>
            <person name="Mikhailova N."/>
            <person name="Pati A."/>
            <person name="Chen A."/>
            <person name="Palaniappan K."/>
            <person name="Land M."/>
            <person name="Hauser L."/>
            <person name="Brambilla E.M."/>
            <person name="Rohde M."/>
            <person name="Verbarg S."/>
            <person name="Goker M."/>
            <person name="Bristow J."/>
            <person name="Eisen J.A."/>
            <person name="Markowitz V."/>
            <person name="Hugenholtz P."/>
            <person name="Kyrpides N.C."/>
            <person name="Klenk H.P."/>
            <person name="Woyke T."/>
        </authorList>
    </citation>
    <scope>NUCLEOTIDE SEQUENCE [LARGE SCALE GENOMIC DNA]</scope>
    <source>
        <strain evidence="7">ATCC 27775 / DSM 1100 / LMG 10767 / O</strain>
        <plasmid evidence="7">Plasmid pHALHY03</plasmid>
    </source>
</reference>
<dbReference type="InterPro" id="IPR014757">
    <property type="entry name" value="Tscrpt_reg_IclR_C"/>
</dbReference>
<dbReference type="eggNOG" id="COG1414">
    <property type="taxonomic scope" value="Bacteria"/>
</dbReference>
<dbReference type="SUPFAM" id="SSF55781">
    <property type="entry name" value="GAF domain-like"/>
    <property type="match status" value="1"/>
</dbReference>
<dbReference type="SMART" id="SM00346">
    <property type="entry name" value="HTH_ICLR"/>
    <property type="match status" value="1"/>
</dbReference>
<dbReference type="InterPro" id="IPR036388">
    <property type="entry name" value="WH-like_DNA-bd_sf"/>
</dbReference>
<dbReference type="EMBL" id="CP002694">
    <property type="protein sequence ID" value="AEE54625.1"/>
    <property type="molecule type" value="Genomic_DNA"/>
</dbReference>
<dbReference type="KEGG" id="hhy:Halhy_6812"/>
<dbReference type="SUPFAM" id="SSF46785">
    <property type="entry name" value="Winged helix' DNA-binding domain"/>
    <property type="match status" value="1"/>
</dbReference>
<keyword evidence="6" id="KW-0614">Plasmid</keyword>
<dbReference type="InterPro" id="IPR036390">
    <property type="entry name" value="WH_DNA-bd_sf"/>
</dbReference>
<dbReference type="InterPro" id="IPR029016">
    <property type="entry name" value="GAF-like_dom_sf"/>
</dbReference>
<gene>
    <name evidence="6" type="ordered locus">Halhy_6812</name>
</gene>
<organism evidence="6 7">
    <name type="scientific">Haliscomenobacter hydrossis (strain ATCC 27775 / DSM 1100 / LMG 10767 / O)</name>
    <dbReference type="NCBI Taxonomy" id="760192"/>
    <lineage>
        <taxon>Bacteria</taxon>
        <taxon>Pseudomonadati</taxon>
        <taxon>Bacteroidota</taxon>
        <taxon>Saprospiria</taxon>
        <taxon>Saprospirales</taxon>
        <taxon>Haliscomenobacteraceae</taxon>
        <taxon>Haliscomenobacter</taxon>
    </lineage>
</organism>
<sequence length="234" mass="26273">MLVAQRNGQSITLTEIADELQLNQATAANINKTLVHKGYLEHIGKKKGYRLGPAAYRLTNEVPYGQDLVIAAREVMEKLTAKLNESCLLGVLRNYKRYILHVVNSEQEIQVKMRSERNVYETASGRLLLAYLSEKELERFIQHNGLPDPALWEEGSSMEKLLEVLAQIKKEGLTMTFMGNGHIRGFAVPIVVNNTVVAGLSVFLPEYRCTPEHRNDIIQTLKASAKQIGDQLSL</sequence>
<evidence type="ECO:0000259" key="5">
    <source>
        <dbReference type="PROSITE" id="PS51078"/>
    </source>
</evidence>
<dbReference type="InterPro" id="IPR050707">
    <property type="entry name" value="HTH_MetabolicPath_Reg"/>
</dbReference>
<dbReference type="GO" id="GO:0003700">
    <property type="term" value="F:DNA-binding transcription factor activity"/>
    <property type="evidence" value="ECO:0007669"/>
    <property type="project" value="TreeGrafter"/>
</dbReference>
<dbReference type="Gene3D" id="1.10.10.10">
    <property type="entry name" value="Winged helix-like DNA-binding domain superfamily/Winged helix DNA-binding domain"/>
    <property type="match status" value="1"/>
</dbReference>
<dbReference type="InterPro" id="IPR005471">
    <property type="entry name" value="Tscrpt_reg_IclR_N"/>
</dbReference>
<dbReference type="PANTHER" id="PTHR30136">
    <property type="entry name" value="HELIX-TURN-HELIX TRANSCRIPTIONAL REGULATOR, ICLR FAMILY"/>
    <property type="match status" value="1"/>
</dbReference>
<name>F4L8B7_HALH1</name>
<keyword evidence="3" id="KW-0804">Transcription</keyword>
<dbReference type="GO" id="GO:0003677">
    <property type="term" value="F:DNA binding"/>
    <property type="evidence" value="ECO:0007669"/>
    <property type="project" value="UniProtKB-KW"/>
</dbReference>
<dbReference type="PROSITE" id="PS51077">
    <property type="entry name" value="HTH_ICLR"/>
    <property type="match status" value="1"/>
</dbReference>
<geneLocation type="plasmid" evidence="6 7">
    <name>pHALHY03</name>
</geneLocation>
<accession>F4L8B7</accession>
<dbReference type="PROSITE" id="PS51078">
    <property type="entry name" value="ICLR_ED"/>
    <property type="match status" value="1"/>
</dbReference>
<dbReference type="HOGENOM" id="CLU_062618_4_3_10"/>